<evidence type="ECO:0000313" key="2">
    <source>
        <dbReference type="Proteomes" id="UP000253436"/>
    </source>
</evidence>
<proteinExistence type="predicted"/>
<keyword evidence="2" id="KW-1185">Reference proteome</keyword>
<reference evidence="1 2" key="1">
    <citation type="submission" date="2018-07" db="EMBL/GenBank/DDBJ databases">
        <title>Genomic Encyclopedia of Type Strains, Phase III (KMG-III): the genomes of soil and plant-associated and newly described type strains.</title>
        <authorList>
            <person name="Whitman W."/>
        </authorList>
    </citation>
    <scope>NUCLEOTIDE SEQUENCE [LARGE SCALE GENOMIC DNA]</scope>
    <source>
        <strain evidence="1 2">CECT 7958</strain>
    </source>
</reference>
<dbReference type="OrthoDB" id="678019at2"/>
<protein>
    <submittedName>
        <fullName evidence="1">Gliding motility-associated-like protein</fullName>
    </submittedName>
</protein>
<dbReference type="NCBIfam" id="TIGR04131">
    <property type="entry name" value="Bac_Flav_CTERM"/>
    <property type="match status" value="1"/>
</dbReference>
<name>A0A368ZHM0_9FLAO</name>
<dbReference type="Pfam" id="PF13585">
    <property type="entry name" value="CHU_C"/>
    <property type="match status" value="1"/>
</dbReference>
<dbReference type="RefSeq" id="WP_114310223.1">
    <property type="nucleotide sequence ID" value="NZ_QPJO01000004.1"/>
</dbReference>
<dbReference type="Proteomes" id="UP000253436">
    <property type="component" value="Unassembled WGS sequence"/>
</dbReference>
<evidence type="ECO:0000313" key="1">
    <source>
        <dbReference type="EMBL" id="RCW90635.1"/>
    </source>
</evidence>
<sequence>MLKPTYLTQFLCGICFFIVAIFSEAKAQIVIGTPNLGFTQACASADFNTYYATFIFSTADDLSTNQFSVELSDADGEFETTTVVYTSAEGEITSSPATVGFSIPETTAGENYKIRIKSSSPAGTSSRSVGFAAYYKVQDEPFTINNLVSTGAFCAGGSYLLTIDNPGSGSNNSPLQYPNLTYKWYKETSPTTSAFVADGATLSVDTEGTYFVKTNYGSCTSDSFSNRVTISEAASGEANATIASSLGNPFCPEQGYTTLSTIGGVSYQWYKDGNIIPDATSQMYQTDASGLYSVIVDLGACLTSGSIELVSELFDSSINVPEFNEMLDGESLTVTVTDTALDPIYEWYLNGTLITSAIDETFEAIAFGDYEVVITETAGCNASVAYTFYIEETLDLFPEVANIPNVISPNGDQINDTWIIPAQYVSGTDTEIIIMTNRGKVVFKTNDYQNNWPETDLNLTSVSQVYYYVITTADNETKKGSITVVK</sequence>
<gene>
    <name evidence="1" type="ORF">DFQ08_10434</name>
</gene>
<comment type="caution">
    <text evidence="1">The sequence shown here is derived from an EMBL/GenBank/DDBJ whole genome shotgun (WGS) entry which is preliminary data.</text>
</comment>
<dbReference type="InterPro" id="IPR026341">
    <property type="entry name" value="T9SS_type_B"/>
</dbReference>
<dbReference type="AlphaFoldDB" id="A0A368ZHM0"/>
<accession>A0A368ZHM0</accession>
<dbReference type="EMBL" id="QPJO01000004">
    <property type="protein sequence ID" value="RCW90635.1"/>
    <property type="molecule type" value="Genomic_DNA"/>
</dbReference>
<organism evidence="1 2">
    <name type="scientific">Winogradskyella arenosi</name>
    <dbReference type="NCBI Taxonomy" id="533325"/>
    <lineage>
        <taxon>Bacteria</taxon>
        <taxon>Pseudomonadati</taxon>
        <taxon>Bacteroidota</taxon>
        <taxon>Flavobacteriia</taxon>
        <taxon>Flavobacteriales</taxon>
        <taxon>Flavobacteriaceae</taxon>
        <taxon>Winogradskyella</taxon>
    </lineage>
</organism>